<dbReference type="Gene3D" id="1.25.40.10">
    <property type="entry name" value="Tetratricopeptide repeat domain"/>
    <property type="match status" value="1"/>
</dbReference>
<dbReference type="RefSeq" id="WP_100113175.1">
    <property type="nucleotide sequence ID" value="NZ_MDVB01000015.1"/>
</dbReference>
<name>A0A2N9WVV4_9NEIS</name>
<sequence length="86" mass="9862">MTLLIMLSTSVFADGCVFLVREENYVKAFPLCKQEAEQGDARAQYKLGKMYFEGRGIKKNNLLAKKYFKQACDKGSKDGFDNYKKM</sequence>
<comment type="caution">
    <text evidence="1">The sequence shown here is derived from an EMBL/GenBank/DDBJ whole genome shotgun (WGS) entry which is preliminary data.</text>
</comment>
<reference evidence="1 2" key="1">
    <citation type="journal article" date="2017" name="MBio">
        <title>Type VI secretion-mediated competition in the bee gut microbiome.</title>
        <authorList>
            <person name="Steele M.I."/>
            <person name="Kwong W.K."/>
            <person name="Powell J.E."/>
            <person name="Whiteley M."/>
            <person name="Moran N.A."/>
        </authorList>
    </citation>
    <scope>NUCLEOTIDE SEQUENCE [LARGE SCALE GENOMIC DNA]</scope>
    <source>
        <strain evidence="1 2">App2-2</strain>
    </source>
</reference>
<dbReference type="AlphaFoldDB" id="A0A2N9WVV4"/>
<accession>A0A2N9WVV4</accession>
<dbReference type="SMART" id="SM00671">
    <property type="entry name" value="SEL1"/>
    <property type="match status" value="1"/>
</dbReference>
<dbReference type="PANTHER" id="PTHR11102">
    <property type="entry name" value="SEL-1-LIKE PROTEIN"/>
    <property type="match status" value="1"/>
</dbReference>
<dbReference type="GO" id="GO:0036503">
    <property type="term" value="P:ERAD pathway"/>
    <property type="evidence" value="ECO:0007669"/>
    <property type="project" value="TreeGrafter"/>
</dbReference>
<dbReference type="InterPro" id="IPR050767">
    <property type="entry name" value="Sel1_AlgK"/>
</dbReference>
<evidence type="ECO:0000313" key="2">
    <source>
        <dbReference type="Proteomes" id="UP000231293"/>
    </source>
</evidence>
<dbReference type="InterPro" id="IPR011990">
    <property type="entry name" value="TPR-like_helical_dom_sf"/>
</dbReference>
<gene>
    <name evidence="1" type="ORF">BGI32_02405</name>
</gene>
<dbReference type="Pfam" id="PF08238">
    <property type="entry name" value="Sel1"/>
    <property type="match status" value="1"/>
</dbReference>
<dbReference type="PANTHER" id="PTHR11102:SF147">
    <property type="entry name" value="SEL1L ADAPTOR SUBUNIT OF ERAD E3 UBIQUITIN LIGASE"/>
    <property type="match status" value="1"/>
</dbReference>
<dbReference type="SUPFAM" id="SSF81901">
    <property type="entry name" value="HCP-like"/>
    <property type="match status" value="1"/>
</dbReference>
<dbReference type="InterPro" id="IPR006597">
    <property type="entry name" value="Sel1-like"/>
</dbReference>
<dbReference type="EMBL" id="MDVB01000015">
    <property type="protein sequence ID" value="PIT17554.1"/>
    <property type="molecule type" value="Genomic_DNA"/>
</dbReference>
<evidence type="ECO:0000313" key="1">
    <source>
        <dbReference type="EMBL" id="PIT17554.1"/>
    </source>
</evidence>
<evidence type="ECO:0008006" key="3">
    <source>
        <dbReference type="Google" id="ProtNLM"/>
    </source>
</evidence>
<dbReference type="Proteomes" id="UP000231293">
    <property type="component" value="Unassembled WGS sequence"/>
</dbReference>
<proteinExistence type="predicted"/>
<protein>
    <recommendedName>
        <fullName evidence="3">Beta-lactamase</fullName>
    </recommendedName>
</protein>
<organism evidence="1 2">
    <name type="scientific">Snodgrassella alvi</name>
    <dbReference type="NCBI Taxonomy" id="1196083"/>
    <lineage>
        <taxon>Bacteria</taxon>
        <taxon>Pseudomonadati</taxon>
        <taxon>Pseudomonadota</taxon>
        <taxon>Betaproteobacteria</taxon>
        <taxon>Neisseriales</taxon>
        <taxon>Neisseriaceae</taxon>
        <taxon>Snodgrassella</taxon>
    </lineage>
</organism>